<dbReference type="Proteomes" id="UP000596742">
    <property type="component" value="Unassembled WGS sequence"/>
</dbReference>
<evidence type="ECO:0000313" key="1">
    <source>
        <dbReference type="EMBL" id="VDI35676.1"/>
    </source>
</evidence>
<comment type="caution">
    <text evidence="1">The sequence shown here is derived from an EMBL/GenBank/DDBJ whole genome shotgun (WGS) entry which is preliminary data.</text>
</comment>
<dbReference type="AlphaFoldDB" id="A0A8B6ELT9"/>
<gene>
    <name evidence="1" type="ORF">MGAL_10B014767</name>
</gene>
<name>A0A8B6ELT9_MYTGA</name>
<sequence>MSKEDFKFTFLSKDLVSTLEVPVPIPLKQPLNDFIGQLVTAHNLPCFIENELKEKLDAFVWKHTQQTYEKNVQKKIDEIKKADQASVDSLVDKWSKAFTQEVKTYAKVEAETQEEKFSKVYHALIHSPALDTLLNLEHTYSLTVEDLLRQRDADLGHLQQRQREEMDEAVKTYSNDEVNELAQNHFEQMQMIESKWTKELTNLKDTQKQEFREWVIKVHEDTQSQSKPYIGRMRNISTTLPEADDGERSEATVTMEESFTIHLGAQMKTTHNLRLLCTDILDLCRHKTHTVGGMVIPQPQRLQTAMSLYSNNLCGLILLTDNNLSMYTGLKKHFSRVCEQSTDFHFPDLQQQLTSIEQQLPLRDTSKGNKSSRESKDIGLQTGDFYITKHSNLSEVHVVFHLVTDDSIRSSDITSRHPVILSIRNIIKQCFRHDLHTITIPLLLAHHMSEEMTIPWCQRRAELVFKCVKGFMMEMATYESSSSRTIQFLVPLGISYEMFSGISNMLTTIFRVSNAIKVHLAGISTVDISRGFIDTNFVEQSFTYQLQKNEETSADGSTDISMLSSCVS</sequence>
<dbReference type="InterPro" id="IPR043472">
    <property type="entry name" value="Macro_dom-like"/>
</dbReference>
<dbReference type="PANTHER" id="PTHR16525">
    <property type="entry name" value="PROTEIN C12ORF4"/>
    <property type="match status" value="1"/>
</dbReference>
<keyword evidence="2" id="KW-1185">Reference proteome</keyword>
<reference evidence="1" key="1">
    <citation type="submission" date="2018-11" db="EMBL/GenBank/DDBJ databases">
        <authorList>
            <person name="Alioto T."/>
            <person name="Alioto T."/>
        </authorList>
    </citation>
    <scope>NUCLEOTIDE SEQUENCE</scope>
</reference>
<dbReference type="PANTHER" id="PTHR16525:SF0">
    <property type="entry name" value="PROTEIN C12ORF4"/>
    <property type="match status" value="1"/>
</dbReference>
<evidence type="ECO:0000313" key="2">
    <source>
        <dbReference type="Proteomes" id="UP000596742"/>
    </source>
</evidence>
<dbReference type="Pfam" id="PF10154">
    <property type="entry name" value="Fy-3"/>
    <property type="match status" value="1"/>
</dbReference>
<dbReference type="InterPro" id="IPR019311">
    <property type="entry name" value="Fy-3"/>
</dbReference>
<accession>A0A8B6ELT9</accession>
<organism evidence="1 2">
    <name type="scientific">Mytilus galloprovincialis</name>
    <name type="common">Mediterranean mussel</name>
    <dbReference type="NCBI Taxonomy" id="29158"/>
    <lineage>
        <taxon>Eukaryota</taxon>
        <taxon>Metazoa</taxon>
        <taxon>Spiralia</taxon>
        <taxon>Lophotrochozoa</taxon>
        <taxon>Mollusca</taxon>
        <taxon>Bivalvia</taxon>
        <taxon>Autobranchia</taxon>
        <taxon>Pteriomorphia</taxon>
        <taxon>Mytilida</taxon>
        <taxon>Mytiloidea</taxon>
        <taxon>Mytilidae</taxon>
        <taxon>Mytilinae</taxon>
        <taxon>Mytilus</taxon>
    </lineage>
</organism>
<dbReference type="EMBL" id="UYJE01005266">
    <property type="protein sequence ID" value="VDI35676.1"/>
    <property type="molecule type" value="Genomic_DNA"/>
</dbReference>
<dbReference type="GO" id="GO:0005737">
    <property type="term" value="C:cytoplasm"/>
    <property type="evidence" value="ECO:0007669"/>
    <property type="project" value="TreeGrafter"/>
</dbReference>
<dbReference type="OrthoDB" id="415359at2759"/>
<protein>
    <submittedName>
        <fullName evidence="1">Uncharacterized protein</fullName>
    </submittedName>
</protein>
<proteinExistence type="predicted"/>
<dbReference type="Gene3D" id="3.40.220.10">
    <property type="entry name" value="Leucine Aminopeptidase, subunit E, domain 1"/>
    <property type="match status" value="1"/>
</dbReference>